<dbReference type="CDD" id="cd07035">
    <property type="entry name" value="TPP_PYR_POX_like"/>
    <property type="match status" value="1"/>
</dbReference>
<gene>
    <name evidence="7" type="ORF">WMO41_00715</name>
</gene>
<dbReference type="NCBIfam" id="NF006187">
    <property type="entry name" value="PRK08322.1"/>
    <property type="match status" value="1"/>
</dbReference>
<keyword evidence="7" id="KW-0808">Transferase</keyword>
<keyword evidence="2 3" id="KW-0786">Thiamine pyrophosphate</keyword>
<evidence type="ECO:0000256" key="3">
    <source>
        <dbReference type="RuleBase" id="RU362132"/>
    </source>
</evidence>
<reference evidence="7 8" key="1">
    <citation type="submission" date="2024-03" db="EMBL/GenBank/DDBJ databases">
        <title>Human intestinal bacterial collection.</title>
        <authorList>
            <person name="Pauvert C."/>
            <person name="Hitch T.C.A."/>
            <person name="Clavel T."/>
        </authorList>
    </citation>
    <scope>NUCLEOTIDE SEQUENCE [LARGE SCALE GENOMIC DNA]</scope>
    <source>
        <strain evidence="7 8">CLA-AP-H27</strain>
    </source>
</reference>
<accession>A0ABV1HHC7</accession>
<dbReference type="Pfam" id="PF00205">
    <property type="entry name" value="TPP_enzyme_M"/>
    <property type="match status" value="1"/>
</dbReference>
<feature type="domain" description="Thiamine pyrophosphate enzyme central" evidence="4">
    <location>
        <begin position="198"/>
        <end position="331"/>
    </location>
</feature>
<evidence type="ECO:0000259" key="5">
    <source>
        <dbReference type="Pfam" id="PF02775"/>
    </source>
</evidence>
<dbReference type="Gene3D" id="3.40.50.970">
    <property type="match status" value="2"/>
</dbReference>
<evidence type="ECO:0000259" key="6">
    <source>
        <dbReference type="Pfam" id="PF02776"/>
    </source>
</evidence>
<feature type="domain" description="Thiamine pyrophosphate enzyme N-terminal TPP-binding" evidence="6">
    <location>
        <begin position="12"/>
        <end position="120"/>
    </location>
</feature>
<dbReference type="InterPro" id="IPR045229">
    <property type="entry name" value="TPP_enz"/>
</dbReference>
<proteinExistence type="inferred from homology"/>
<dbReference type="SUPFAM" id="SSF52467">
    <property type="entry name" value="DHS-like NAD/FAD-binding domain"/>
    <property type="match status" value="1"/>
</dbReference>
<evidence type="ECO:0000256" key="2">
    <source>
        <dbReference type="ARBA" id="ARBA00023052"/>
    </source>
</evidence>
<evidence type="ECO:0000256" key="1">
    <source>
        <dbReference type="ARBA" id="ARBA00007812"/>
    </source>
</evidence>
<sequence>MEKQQKEKRQRNAADLLVECLQEEGVEYIFGIPGEENLAVMNAIDQSTIKFITTRHEQGAAFMADVYGRLTGKAGVCLATLGPGATNLVTGVADADSDGAPLVAITGQVGTERMHITGHQFLDLTKMFEPITKRTKMVVRPDTVGEIVRLAFKYAESEKPGATHIDMPVNVAKMPVLEGEKPLRKKIAPKEYAELDTVQDAAGMIFQAKNPVILAGSGVVRGHASKELTEFATKLKIPVINTMMAKGVIPFDNPYSMWTIGIPQKDYQNKIMEEADLVIAVGYDIVEYAPAKWNPEGKIDIVHVDMRPAHINKLYQPEVEVVGDIADALVQIGRRTSRRQEPERALEIRRMMVEEHESYASDDSFPMKPQRILNDVRKVMGREDIVISDVGAHKMWIARHYNCYEPNTCIISNGFATMGISVPGAIGAKLVHPEKKILAVCGDGGFMMNCQEFETALRAKTPFVTLIFHDSSYGLIKWKQMDQYGKSCYVDFTNPDFVKFAESMGAIGYRITKAEELVPTLKKAFEQEVPVIIDCPVDYAENTKLTAHLKELMEKL</sequence>
<dbReference type="CDD" id="cd02010">
    <property type="entry name" value="TPP_ALS"/>
    <property type="match status" value="1"/>
</dbReference>
<evidence type="ECO:0000313" key="7">
    <source>
        <dbReference type="EMBL" id="MEQ2561710.1"/>
    </source>
</evidence>
<dbReference type="SUPFAM" id="SSF52518">
    <property type="entry name" value="Thiamin diphosphate-binding fold (THDP-binding)"/>
    <property type="match status" value="2"/>
</dbReference>
<dbReference type="EC" id="2.2.1.6" evidence="7"/>
<dbReference type="Pfam" id="PF02775">
    <property type="entry name" value="TPP_enzyme_C"/>
    <property type="match status" value="1"/>
</dbReference>
<comment type="similarity">
    <text evidence="1 3">Belongs to the TPP enzyme family.</text>
</comment>
<evidence type="ECO:0000313" key="8">
    <source>
        <dbReference type="Proteomes" id="UP001437460"/>
    </source>
</evidence>
<dbReference type="InterPro" id="IPR011766">
    <property type="entry name" value="TPP_enzyme_TPP-bd"/>
</dbReference>
<name>A0ABV1HHC7_9FIRM</name>
<dbReference type="InterPro" id="IPR000399">
    <property type="entry name" value="TPP-bd_CS"/>
</dbReference>
<dbReference type="PANTHER" id="PTHR18968">
    <property type="entry name" value="THIAMINE PYROPHOSPHATE ENZYMES"/>
    <property type="match status" value="1"/>
</dbReference>
<dbReference type="GO" id="GO:0003984">
    <property type="term" value="F:acetolactate synthase activity"/>
    <property type="evidence" value="ECO:0007669"/>
    <property type="project" value="UniProtKB-EC"/>
</dbReference>
<feature type="domain" description="Thiamine pyrophosphate enzyme TPP-binding" evidence="5">
    <location>
        <begin position="389"/>
        <end position="535"/>
    </location>
</feature>
<dbReference type="RefSeq" id="WP_349228156.1">
    <property type="nucleotide sequence ID" value="NZ_JBBMFJ010000001.1"/>
</dbReference>
<keyword evidence="8" id="KW-1185">Reference proteome</keyword>
<protein>
    <submittedName>
        <fullName evidence="7">Acetolactate synthase large subunit</fullName>
        <ecNumber evidence="7">2.2.1.6</ecNumber>
    </submittedName>
</protein>
<dbReference type="InterPro" id="IPR012000">
    <property type="entry name" value="Thiamin_PyroP_enz_cen_dom"/>
</dbReference>
<dbReference type="EMBL" id="JBBMFJ010000001">
    <property type="protein sequence ID" value="MEQ2561710.1"/>
    <property type="molecule type" value="Genomic_DNA"/>
</dbReference>
<organism evidence="7 8">
    <name type="scientific">Ventrimonas faecis</name>
    <dbReference type="NCBI Taxonomy" id="3133170"/>
    <lineage>
        <taxon>Bacteria</taxon>
        <taxon>Bacillati</taxon>
        <taxon>Bacillota</taxon>
        <taxon>Clostridia</taxon>
        <taxon>Lachnospirales</taxon>
        <taxon>Lachnospiraceae</taxon>
        <taxon>Ventrimonas</taxon>
    </lineage>
</organism>
<dbReference type="Proteomes" id="UP001437460">
    <property type="component" value="Unassembled WGS sequence"/>
</dbReference>
<dbReference type="Gene3D" id="3.40.50.1220">
    <property type="entry name" value="TPP-binding domain"/>
    <property type="match status" value="1"/>
</dbReference>
<dbReference type="InterPro" id="IPR012001">
    <property type="entry name" value="Thiamin_PyroP_enz_TPP-bd_dom"/>
</dbReference>
<dbReference type="InterPro" id="IPR029035">
    <property type="entry name" value="DHS-like_NAD/FAD-binding_dom"/>
</dbReference>
<comment type="caution">
    <text evidence="7">The sequence shown here is derived from an EMBL/GenBank/DDBJ whole genome shotgun (WGS) entry which is preliminary data.</text>
</comment>
<dbReference type="InterPro" id="IPR029061">
    <property type="entry name" value="THDP-binding"/>
</dbReference>
<dbReference type="NCBIfam" id="NF006378">
    <property type="entry name" value="PRK08617.1"/>
    <property type="match status" value="1"/>
</dbReference>
<dbReference type="Pfam" id="PF02776">
    <property type="entry name" value="TPP_enzyme_N"/>
    <property type="match status" value="1"/>
</dbReference>
<dbReference type="PANTHER" id="PTHR18968:SF129">
    <property type="entry name" value="ACETOLACTATE SYNTHASE"/>
    <property type="match status" value="1"/>
</dbReference>
<dbReference type="PROSITE" id="PS00187">
    <property type="entry name" value="TPP_ENZYMES"/>
    <property type="match status" value="1"/>
</dbReference>
<evidence type="ECO:0000259" key="4">
    <source>
        <dbReference type="Pfam" id="PF00205"/>
    </source>
</evidence>